<name>A0AAD5Z954_9POAL</name>
<evidence type="ECO:0000313" key="2">
    <source>
        <dbReference type="EMBL" id="KAJ3689197.1"/>
    </source>
</evidence>
<gene>
    <name evidence="2" type="ORF">LUZ61_018361</name>
</gene>
<organism evidence="2 3">
    <name type="scientific">Rhynchospora tenuis</name>
    <dbReference type="NCBI Taxonomy" id="198213"/>
    <lineage>
        <taxon>Eukaryota</taxon>
        <taxon>Viridiplantae</taxon>
        <taxon>Streptophyta</taxon>
        <taxon>Embryophyta</taxon>
        <taxon>Tracheophyta</taxon>
        <taxon>Spermatophyta</taxon>
        <taxon>Magnoliopsida</taxon>
        <taxon>Liliopsida</taxon>
        <taxon>Poales</taxon>
        <taxon>Cyperaceae</taxon>
        <taxon>Cyperoideae</taxon>
        <taxon>Rhynchosporeae</taxon>
        <taxon>Rhynchospora</taxon>
    </lineage>
</organism>
<evidence type="ECO:0000256" key="1">
    <source>
        <dbReference type="ARBA" id="ARBA00022737"/>
    </source>
</evidence>
<dbReference type="SUPFAM" id="SSF52490">
    <property type="entry name" value="Tubulin nucleotide-binding domain-like"/>
    <property type="match status" value="1"/>
</dbReference>
<dbReference type="SUPFAM" id="SSF82185">
    <property type="entry name" value="Histone H3 K4-specific methyltransferase SET7/9 N-terminal domain"/>
    <property type="match status" value="1"/>
</dbReference>
<keyword evidence="1" id="KW-0677">Repeat</keyword>
<dbReference type="EMBL" id="JAMRDG010000002">
    <property type="protein sequence ID" value="KAJ3689197.1"/>
    <property type="molecule type" value="Genomic_DNA"/>
</dbReference>
<keyword evidence="3" id="KW-1185">Reference proteome</keyword>
<protein>
    <recommendedName>
        <fullName evidence="4">Protein ACCUMULATION AND REPLICATION OF CHLOROPLASTS 3</fullName>
    </recommendedName>
</protein>
<dbReference type="GO" id="GO:0009707">
    <property type="term" value="C:chloroplast outer membrane"/>
    <property type="evidence" value="ECO:0007669"/>
    <property type="project" value="TreeGrafter"/>
</dbReference>
<dbReference type="SMART" id="SM00698">
    <property type="entry name" value="MORN"/>
    <property type="match status" value="3"/>
</dbReference>
<comment type="caution">
    <text evidence="2">The sequence shown here is derived from an EMBL/GenBank/DDBJ whole genome shotgun (WGS) entry which is preliminary data.</text>
</comment>
<dbReference type="PANTHER" id="PTHR43215">
    <property type="entry name" value="RADIAL SPOKE HEAD 1 HOMOLOG"/>
    <property type="match status" value="1"/>
</dbReference>
<proteinExistence type="predicted"/>
<sequence length="695" mass="76724">MAVVSSSSSFLSFSHGGVHRRCHLSYLRRGKVSSAAFSLSCSQSESHATSVSGDSDSVEVIGIGSRKDSVIDFCLSSSLLSSSLSRLRFWTIHSKDSSSVQLIQRCQGTDAMIRDLEFPLSLQQCPSTLILVASTGHGLEHLTAAELLSYVKSKGILAISIVLRPFSFEGRKRQEEADNLIRKLQESSSFYIVIDADSLLKTEAETLSEAFESANNAVILSISMISAMTLASHLLETSPNQPTKEISPSEAIKLLEGHGEARISFGAGYSTKSAIKQALSNNLCFGSGIKVMNGVVFITVTAASVLEKSELVPIIRTFRRMSNFDGEVICSKIFEPGFEPRLTVITLLAVGCERSIEPEKGFLSGLALRIPFLSYFITRQETPELENEVPHNGVSTLEKKQAETVDISTMSETYKQTIEESQSEGTIWSFGPGFHMAKLWAQERDASRTSKSVDGIDICTIPVGVKSFGSRESMQDKSYCDTVEPTSFNAENALCREESGDSGLGAVLDICNSAVELIKRRSIAEPRKQGLLSNRAASMLEAERETEKTWSPIVQIEYKGGIYKGRCQCGIPEGKGRLTFAYGSIYDGMWRNGKRFGVGTFYYSNGDVFHGTWRDDLMHGKGWYYFEGGDRWFATFWKGRANGEGRFYSRDGSIIFCHFQNGWRHGECLYVDANGSRWSEIWDDGVLISRTALEN</sequence>
<reference evidence="2 3" key="1">
    <citation type="journal article" date="2022" name="Cell">
        <title>Repeat-based holocentromeres influence genome architecture and karyotype evolution.</title>
        <authorList>
            <person name="Hofstatter P.G."/>
            <person name="Thangavel G."/>
            <person name="Lux T."/>
            <person name="Neumann P."/>
            <person name="Vondrak T."/>
            <person name="Novak P."/>
            <person name="Zhang M."/>
            <person name="Costa L."/>
            <person name="Castellani M."/>
            <person name="Scott A."/>
            <person name="Toegelov H."/>
            <person name="Fuchs J."/>
            <person name="Mata-Sucre Y."/>
            <person name="Dias Y."/>
            <person name="Vanzela A.L.L."/>
            <person name="Huettel B."/>
            <person name="Almeida C.C.S."/>
            <person name="Simkova H."/>
            <person name="Souza G."/>
            <person name="Pedrosa-Harand A."/>
            <person name="Macas J."/>
            <person name="Mayer K.F.X."/>
            <person name="Houben A."/>
            <person name="Marques A."/>
        </authorList>
    </citation>
    <scope>NUCLEOTIDE SEQUENCE [LARGE SCALE GENOMIC DNA]</scope>
    <source>
        <strain evidence="2">RhyTen1mFocal</strain>
    </source>
</reference>
<dbReference type="GO" id="GO:0010020">
    <property type="term" value="P:chloroplast fission"/>
    <property type="evidence" value="ECO:0007669"/>
    <property type="project" value="TreeGrafter"/>
</dbReference>
<evidence type="ECO:0008006" key="4">
    <source>
        <dbReference type="Google" id="ProtNLM"/>
    </source>
</evidence>
<dbReference type="Pfam" id="PF02493">
    <property type="entry name" value="MORN"/>
    <property type="match status" value="4"/>
</dbReference>
<dbReference type="GO" id="GO:0005829">
    <property type="term" value="C:cytosol"/>
    <property type="evidence" value="ECO:0007669"/>
    <property type="project" value="TreeGrafter"/>
</dbReference>
<dbReference type="InterPro" id="IPR003409">
    <property type="entry name" value="MORN"/>
</dbReference>
<dbReference type="Gene3D" id="3.40.50.1440">
    <property type="entry name" value="Tubulin/FtsZ, GTPase domain"/>
    <property type="match status" value="1"/>
</dbReference>
<dbReference type="InterPro" id="IPR036525">
    <property type="entry name" value="Tubulin/FtsZ_GTPase_sf"/>
</dbReference>
<dbReference type="PANTHER" id="PTHR43215:SF15">
    <property type="entry name" value="PROTEIN ACCUMULATION AND REPLICATION OF CHLOROPLASTS 3, CHLOROPLASTIC"/>
    <property type="match status" value="1"/>
</dbReference>
<dbReference type="Proteomes" id="UP001210211">
    <property type="component" value="Unassembled WGS sequence"/>
</dbReference>
<evidence type="ECO:0000313" key="3">
    <source>
        <dbReference type="Proteomes" id="UP001210211"/>
    </source>
</evidence>
<dbReference type="AlphaFoldDB" id="A0AAD5Z954"/>
<accession>A0AAD5Z954</accession>
<dbReference type="Gene3D" id="2.20.110.10">
    <property type="entry name" value="Histone H3 K4-specific methyltransferase SET7/9 N-terminal domain"/>
    <property type="match status" value="2"/>
</dbReference>